<dbReference type="Gene3D" id="3.40.190.10">
    <property type="entry name" value="Periplasmic binding protein-like II"/>
    <property type="match status" value="1"/>
</dbReference>
<dbReference type="GO" id="GO:0042597">
    <property type="term" value="C:periplasmic space"/>
    <property type="evidence" value="ECO:0007669"/>
    <property type="project" value="UniProtKB-ARBA"/>
</dbReference>
<dbReference type="NCBIfam" id="TIGR01409">
    <property type="entry name" value="TAT_signal_seq"/>
    <property type="match status" value="1"/>
</dbReference>
<dbReference type="Pfam" id="PF00496">
    <property type="entry name" value="SBP_bac_5"/>
    <property type="match status" value="1"/>
</dbReference>
<name>A0A1I0PRL2_9EURY</name>
<dbReference type="InterPro" id="IPR000914">
    <property type="entry name" value="SBP_5_dom"/>
</dbReference>
<dbReference type="GO" id="GO:0015833">
    <property type="term" value="P:peptide transport"/>
    <property type="evidence" value="ECO:0007669"/>
    <property type="project" value="TreeGrafter"/>
</dbReference>
<dbReference type="PIRSF" id="PIRSF002741">
    <property type="entry name" value="MppA"/>
    <property type="match status" value="1"/>
</dbReference>
<dbReference type="PANTHER" id="PTHR30290">
    <property type="entry name" value="PERIPLASMIC BINDING COMPONENT OF ABC TRANSPORTER"/>
    <property type="match status" value="1"/>
</dbReference>
<dbReference type="CDD" id="cd00995">
    <property type="entry name" value="PBP2_NikA_DppA_OppA_like"/>
    <property type="match status" value="1"/>
</dbReference>
<dbReference type="PROSITE" id="PS51318">
    <property type="entry name" value="TAT"/>
    <property type="match status" value="1"/>
</dbReference>
<dbReference type="OrthoDB" id="233597at2157"/>
<dbReference type="PANTHER" id="PTHR30290:SF9">
    <property type="entry name" value="OLIGOPEPTIDE-BINDING PROTEIN APPA"/>
    <property type="match status" value="1"/>
</dbReference>
<keyword evidence="2" id="KW-0813">Transport</keyword>
<dbReference type="EMBL" id="FOJA01000001">
    <property type="protein sequence ID" value="SEW17020.1"/>
    <property type="molecule type" value="Genomic_DNA"/>
</dbReference>
<dbReference type="GO" id="GO:0043190">
    <property type="term" value="C:ATP-binding cassette (ABC) transporter complex"/>
    <property type="evidence" value="ECO:0007669"/>
    <property type="project" value="InterPro"/>
</dbReference>
<feature type="region of interest" description="Disordered" evidence="4">
    <location>
        <begin position="317"/>
        <end position="340"/>
    </location>
</feature>
<comment type="similarity">
    <text evidence="1">Belongs to the bacterial solute-binding protein 5 family.</text>
</comment>
<evidence type="ECO:0000256" key="1">
    <source>
        <dbReference type="ARBA" id="ARBA00005695"/>
    </source>
</evidence>
<organism evidence="6 7">
    <name type="scientific">Halobacterium jilantaiense</name>
    <dbReference type="NCBI Taxonomy" id="355548"/>
    <lineage>
        <taxon>Archaea</taxon>
        <taxon>Methanobacteriati</taxon>
        <taxon>Methanobacteriota</taxon>
        <taxon>Stenosarchaea group</taxon>
        <taxon>Halobacteria</taxon>
        <taxon>Halobacteriales</taxon>
        <taxon>Halobacteriaceae</taxon>
        <taxon>Halobacterium</taxon>
    </lineage>
</organism>
<evidence type="ECO:0000256" key="4">
    <source>
        <dbReference type="SAM" id="MobiDB-lite"/>
    </source>
</evidence>
<feature type="compositionally biased region" description="Acidic residues" evidence="4">
    <location>
        <begin position="32"/>
        <end position="56"/>
    </location>
</feature>
<proteinExistence type="inferred from homology"/>
<evidence type="ECO:0000259" key="5">
    <source>
        <dbReference type="Pfam" id="PF00496"/>
    </source>
</evidence>
<dbReference type="InterPro" id="IPR030678">
    <property type="entry name" value="Peptide/Ni-bd"/>
</dbReference>
<reference evidence="6 7" key="1">
    <citation type="submission" date="2016-10" db="EMBL/GenBank/DDBJ databases">
        <authorList>
            <person name="de Groot N.N."/>
        </authorList>
    </citation>
    <scope>NUCLEOTIDE SEQUENCE [LARGE SCALE GENOMIC DNA]</scope>
    <source>
        <strain evidence="6 7">CGMCC 1.5337</strain>
    </source>
</reference>
<evidence type="ECO:0000313" key="6">
    <source>
        <dbReference type="EMBL" id="SEW17020.1"/>
    </source>
</evidence>
<feature type="region of interest" description="Disordered" evidence="4">
    <location>
        <begin position="26"/>
        <end position="77"/>
    </location>
</feature>
<dbReference type="STRING" id="355548.SAMN04487945_1894"/>
<evidence type="ECO:0000256" key="3">
    <source>
        <dbReference type="ARBA" id="ARBA00022729"/>
    </source>
</evidence>
<dbReference type="InterPro" id="IPR039424">
    <property type="entry name" value="SBP_5"/>
</dbReference>
<evidence type="ECO:0000256" key="2">
    <source>
        <dbReference type="ARBA" id="ARBA00022448"/>
    </source>
</evidence>
<accession>A0A1I0PRL2</accession>
<keyword evidence="7" id="KW-1185">Reference proteome</keyword>
<dbReference type="InterPro" id="IPR006311">
    <property type="entry name" value="TAT_signal"/>
</dbReference>
<dbReference type="InterPro" id="IPR019546">
    <property type="entry name" value="TAT_signal_bac_arc"/>
</dbReference>
<evidence type="ECO:0000313" key="7">
    <source>
        <dbReference type="Proteomes" id="UP000198518"/>
    </source>
</evidence>
<dbReference type="RefSeq" id="WP_089669106.1">
    <property type="nucleotide sequence ID" value="NZ_FOJA01000001.1"/>
</dbReference>
<dbReference type="Proteomes" id="UP000198518">
    <property type="component" value="Unassembled WGS sequence"/>
</dbReference>
<dbReference type="AlphaFoldDB" id="A0A1I0PRL2"/>
<feature type="compositionally biased region" description="Basic and acidic residues" evidence="4">
    <location>
        <begin position="320"/>
        <end position="333"/>
    </location>
</feature>
<keyword evidence="3" id="KW-0732">Signal</keyword>
<dbReference type="SUPFAM" id="SSF53850">
    <property type="entry name" value="Periplasmic binding protein-like II"/>
    <property type="match status" value="1"/>
</dbReference>
<feature type="domain" description="Solute-binding protein family 5" evidence="5">
    <location>
        <begin position="104"/>
        <end position="526"/>
    </location>
</feature>
<dbReference type="GO" id="GO:1904680">
    <property type="term" value="F:peptide transmembrane transporter activity"/>
    <property type="evidence" value="ECO:0007669"/>
    <property type="project" value="TreeGrafter"/>
</dbReference>
<sequence length="629" mass="69362">MTDTDNLSRRRFLQGTGAAATAAALAGCTGDGDGDDSETTAPGDSDDDDGMGEGEVDTSKRVRSLNGGTMDTLDPIKATDSTSGANIQNIFDTLTNYPNGQTNVENLLAKSLETEDNGAVLTFTLKEGALYSNGDEVTAQDFVYSFERLAASDNSRRKTFILNSLGVAHETMTDTRENDDGEEEEVEVYKPGTLAVEAEDDYTLRIELEEPFYGATSLLAYTSFSAVPEGIVGDIDDYEGQMEYRKFATEEPVGAGPYVLASWEQSSEVKLDARDDYHGKEPRNAGIDKAIFNETNPRYTYATVNVNADSPVFPSAQYDPDLRNFEGTDDRGRRYGTYGPMEENGMTAQYYEVATLSTFYLGFNALNVPKAVRKAVGYTFSQQQFVNEVYPRPAKQAYHFTPPSIFPGGPSEYTSRAKEYEYGYQTGPQLQKSIEVMEEAGYGPDNRFSMTFNMSSSTASSWGSDLFTLLRDQLTEAYIDIELQSADWNAFLNTGRQGNFDMFFLGWIADYPGADNFLNLAYPPATNTSKGEQVGYTNWRGDNATAAQKAKDGWAKIQDNYGSGQKEGRAEGGQMMEEAIKEDAIYIPMIHQIAQFYDYPWVDSPRVGAMDSSRSKSNSIGIGDRGEYE</sequence>
<gene>
    <name evidence="6" type="ORF">SAMN04487945_1894</name>
</gene>
<dbReference type="Gene3D" id="3.10.105.10">
    <property type="entry name" value="Dipeptide-binding Protein, Domain 3"/>
    <property type="match status" value="1"/>
</dbReference>
<feature type="region of interest" description="Disordered" evidence="4">
    <location>
        <begin position="608"/>
        <end position="629"/>
    </location>
</feature>
<protein>
    <submittedName>
        <fullName evidence="6">Peptide/nickel transport system substrate-binding protein</fullName>
    </submittedName>
</protein>